<dbReference type="SUPFAM" id="SSF52540">
    <property type="entry name" value="P-loop containing nucleoside triphosphate hydrolases"/>
    <property type="match status" value="1"/>
</dbReference>
<evidence type="ECO:0000256" key="2">
    <source>
        <dbReference type="ARBA" id="ARBA00012961"/>
    </source>
</evidence>
<dbReference type="GO" id="GO:0005524">
    <property type="term" value="F:ATP binding"/>
    <property type="evidence" value="ECO:0007669"/>
    <property type="project" value="UniProtKB-KW"/>
</dbReference>
<dbReference type="FunFam" id="3.40.50.300:FF:000776">
    <property type="entry name" value="Guanylate kinase 2"/>
    <property type="match status" value="1"/>
</dbReference>
<evidence type="ECO:0000256" key="6">
    <source>
        <dbReference type="ARBA" id="ARBA00022840"/>
    </source>
</evidence>
<dbReference type="OrthoDB" id="6334211at2759"/>
<keyword evidence="10" id="KW-1185">Reference proteome</keyword>
<dbReference type="InterPro" id="IPR017665">
    <property type="entry name" value="Guanylate_kinase"/>
</dbReference>
<feature type="domain" description="Guanylate kinase-like" evidence="8">
    <location>
        <begin position="24"/>
        <end position="206"/>
    </location>
</feature>
<organism evidence="9 10">
    <name type="scientific">Polypedilum vanderplanki</name>
    <name type="common">Sleeping chironomid midge</name>
    <dbReference type="NCBI Taxonomy" id="319348"/>
    <lineage>
        <taxon>Eukaryota</taxon>
        <taxon>Metazoa</taxon>
        <taxon>Ecdysozoa</taxon>
        <taxon>Arthropoda</taxon>
        <taxon>Hexapoda</taxon>
        <taxon>Insecta</taxon>
        <taxon>Pterygota</taxon>
        <taxon>Neoptera</taxon>
        <taxon>Endopterygota</taxon>
        <taxon>Diptera</taxon>
        <taxon>Nematocera</taxon>
        <taxon>Chironomoidea</taxon>
        <taxon>Chironomidae</taxon>
        <taxon>Chironominae</taxon>
        <taxon>Polypedilum</taxon>
        <taxon>Polypedilum</taxon>
    </lineage>
</organism>
<evidence type="ECO:0000256" key="4">
    <source>
        <dbReference type="ARBA" id="ARBA00022741"/>
    </source>
</evidence>
<protein>
    <recommendedName>
        <fullName evidence="2">guanylate kinase</fullName>
        <ecNumber evidence="2">2.7.4.8</ecNumber>
    </recommendedName>
</protein>
<sequence>MLSVTVLIARALSTLNNKMKPASIRPLVICGPSGSGKSTLLKRLFKEFPKTFGFSVSHTTRKPRSDEEDGVHYYFVNADDMKEAIKAGEFIETAVFSGNIYGTSKKAIERVQQDGKVCVLDIEIEGVKQVKNSHLNAIFVFIQPPSIEELERRLRARKTETEESLQKRLNTAKQELAFGLQPGNFDIIIKNHNLKQAYHELRDFVYAHLINQKEQGLNVCVESMSLDDSDFMTNLD</sequence>
<keyword evidence="7" id="KW-0175">Coiled coil</keyword>
<evidence type="ECO:0000256" key="1">
    <source>
        <dbReference type="ARBA" id="ARBA00005790"/>
    </source>
</evidence>
<dbReference type="CDD" id="cd00071">
    <property type="entry name" value="GMPK"/>
    <property type="match status" value="1"/>
</dbReference>
<comment type="similarity">
    <text evidence="1">Belongs to the guanylate kinase family.</text>
</comment>
<dbReference type="InterPro" id="IPR027417">
    <property type="entry name" value="P-loop_NTPase"/>
</dbReference>
<dbReference type="Gene3D" id="3.40.50.300">
    <property type="entry name" value="P-loop containing nucleotide triphosphate hydrolases"/>
    <property type="match status" value="1"/>
</dbReference>
<evidence type="ECO:0000256" key="3">
    <source>
        <dbReference type="ARBA" id="ARBA00022679"/>
    </source>
</evidence>
<keyword evidence="3" id="KW-0808">Transferase</keyword>
<dbReference type="InterPro" id="IPR008144">
    <property type="entry name" value="Guanylate_kin-like_dom"/>
</dbReference>
<evidence type="ECO:0000259" key="8">
    <source>
        <dbReference type="PROSITE" id="PS50052"/>
    </source>
</evidence>
<evidence type="ECO:0000256" key="5">
    <source>
        <dbReference type="ARBA" id="ARBA00022777"/>
    </source>
</evidence>
<dbReference type="PROSITE" id="PS00856">
    <property type="entry name" value="GUANYLATE_KINASE_1"/>
    <property type="match status" value="1"/>
</dbReference>
<name>A0A9J6CCC9_POLVA</name>
<dbReference type="GO" id="GO:0005829">
    <property type="term" value="C:cytosol"/>
    <property type="evidence" value="ECO:0007669"/>
    <property type="project" value="TreeGrafter"/>
</dbReference>
<dbReference type="InterPro" id="IPR008145">
    <property type="entry name" value="GK/Ca_channel_bsu"/>
</dbReference>
<keyword evidence="4" id="KW-0547">Nucleotide-binding</keyword>
<dbReference type="Pfam" id="PF00625">
    <property type="entry name" value="Guanylate_kin"/>
    <property type="match status" value="1"/>
</dbReference>
<feature type="coiled-coil region" evidence="7">
    <location>
        <begin position="147"/>
        <end position="175"/>
    </location>
</feature>
<evidence type="ECO:0000313" key="10">
    <source>
        <dbReference type="Proteomes" id="UP001107558"/>
    </source>
</evidence>
<evidence type="ECO:0000313" key="9">
    <source>
        <dbReference type="EMBL" id="KAG5679403.1"/>
    </source>
</evidence>
<keyword evidence="5" id="KW-0418">Kinase</keyword>
<dbReference type="EC" id="2.7.4.8" evidence="2"/>
<evidence type="ECO:0000256" key="7">
    <source>
        <dbReference type="SAM" id="Coils"/>
    </source>
</evidence>
<dbReference type="GO" id="GO:0004385">
    <property type="term" value="F:GMP kinase activity"/>
    <property type="evidence" value="ECO:0007669"/>
    <property type="project" value="UniProtKB-EC"/>
</dbReference>
<dbReference type="EMBL" id="JADBJN010000002">
    <property type="protein sequence ID" value="KAG5679403.1"/>
    <property type="molecule type" value="Genomic_DNA"/>
</dbReference>
<accession>A0A9J6CCC9</accession>
<dbReference type="PROSITE" id="PS50052">
    <property type="entry name" value="GUANYLATE_KINASE_2"/>
    <property type="match status" value="1"/>
</dbReference>
<dbReference type="PANTHER" id="PTHR23117">
    <property type="entry name" value="GUANYLATE KINASE-RELATED"/>
    <property type="match status" value="1"/>
</dbReference>
<dbReference type="AlphaFoldDB" id="A0A9J6CCC9"/>
<proteinExistence type="inferred from homology"/>
<dbReference type="Proteomes" id="UP001107558">
    <property type="component" value="Chromosome 2"/>
</dbReference>
<dbReference type="PANTHER" id="PTHR23117:SF13">
    <property type="entry name" value="GUANYLATE KINASE"/>
    <property type="match status" value="1"/>
</dbReference>
<reference evidence="9" key="1">
    <citation type="submission" date="2021-03" db="EMBL/GenBank/DDBJ databases">
        <title>Chromosome level genome of the anhydrobiotic midge Polypedilum vanderplanki.</title>
        <authorList>
            <person name="Yoshida Y."/>
            <person name="Kikawada T."/>
            <person name="Gusev O."/>
        </authorList>
    </citation>
    <scope>NUCLEOTIDE SEQUENCE</scope>
    <source>
        <strain evidence="9">NIAS01</strain>
        <tissue evidence="9">Whole body or cell culture</tissue>
    </source>
</reference>
<comment type="caution">
    <text evidence="9">The sequence shown here is derived from an EMBL/GenBank/DDBJ whole genome shotgun (WGS) entry which is preliminary data.</text>
</comment>
<gene>
    <name evidence="9" type="ORF">PVAND_008971</name>
</gene>
<dbReference type="NCBIfam" id="TIGR03263">
    <property type="entry name" value="guanyl_kin"/>
    <property type="match status" value="1"/>
</dbReference>
<dbReference type="InterPro" id="IPR020590">
    <property type="entry name" value="Guanylate_kinase_CS"/>
</dbReference>
<keyword evidence="6" id="KW-0067">ATP-binding</keyword>
<dbReference type="SMART" id="SM00072">
    <property type="entry name" value="GuKc"/>
    <property type="match status" value="1"/>
</dbReference>